<dbReference type="Gene3D" id="3.20.20.370">
    <property type="entry name" value="Glycoside hydrolase/deacetylase"/>
    <property type="match status" value="1"/>
</dbReference>
<dbReference type="SUPFAM" id="SSF88713">
    <property type="entry name" value="Glycoside hydrolase/deacetylase"/>
    <property type="match status" value="1"/>
</dbReference>
<evidence type="ECO:0000313" key="2">
    <source>
        <dbReference type="EMBL" id="KFE67614.1"/>
    </source>
</evidence>
<keyword evidence="3" id="KW-1185">Reference proteome</keyword>
<dbReference type="PROSITE" id="PS51677">
    <property type="entry name" value="NODB"/>
    <property type="match status" value="1"/>
</dbReference>
<name>A0A085WIV1_9BACT</name>
<comment type="caution">
    <text evidence="2">The sequence shown here is derived from an EMBL/GenBank/DDBJ whole genome shotgun (WGS) entry which is preliminary data.</text>
</comment>
<dbReference type="GO" id="GO:0005975">
    <property type="term" value="P:carbohydrate metabolic process"/>
    <property type="evidence" value="ECO:0007669"/>
    <property type="project" value="InterPro"/>
</dbReference>
<dbReference type="Pfam" id="PF01522">
    <property type="entry name" value="Polysacc_deac_1"/>
    <property type="match status" value="1"/>
</dbReference>
<dbReference type="PANTHER" id="PTHR10587">
    <property type="entry name" value="GLYCOSYL TRANSFERASE-RELATED"/>
    <property type="match status" value="1"/>
</dbReference>
<dbReference type="GO" id="GO:0016810">
    <property type="term" value="F:hydrolase activity, acting on carbon-nitrogen (but not peptide) bonds"/>
    <property type="evidence" value="ECO:0007669"/>
    <property type="project" value="InterPro"/>
</dbReference>
<dbReference type="InterPro" id="IPR002509">
    <property type="entry name" value="NODB_dom"/>
</dbReference>
<dbReference type="InterPro" id="IPR011330">
    <property type="entry name" value="Glyco_hydro/deAcase_b/a-brl"/>
</dbReference>
<organism evidence="2 3">
    <name type="scientific">Hyalangium minutum</name>
    <dbReference type="NCBI Taxonomy" id="394096"/>
    <lineage>
        <taxon>Bacteria</taxon>
        <taxon>Pseudomonadati</taxon>
        <taxon>Myxococcota</taxon>
        <taxon>Myxococcia</taxon>
        <taxon>Myxococcales</taxon>
        <taxon>Cystobacterineae</taxon>
        <taxon>Archangiaceae</taxon>
        <taxon>Hyalangium</taxon>
    </lineage>
</organism>
<gene>
    <name evidence="2" type="ORF">DB31_8097</name>
</gene>
<dbReference type="Proteomes" id="UP000028725">
    <property type="component" value="Unassembled WGS sequence"/>
</dbReference>
<dbReference type="EMBL" id="JMCB01000007">
    <property type="protein sequence ID" value="KFE67614.1"/>
    <property type="molecule type" value="Genomic_DNA"/>
</dbReference>
<accession>A0A085WIV1</accession>
<dbReference type="STRING" id="394096.DB31_8097"/>
<reference evidence="2 3" key="1">
    <citation type="submission" date="2014-04" db="EMBL/GenBank/DDBJ databases">
        <title>Genome assembly of Hyalangium minutum DSM 14724.</title>
        <authorList>
            <person name="Sharma G."/>
            <person name="Subramanian S."/>
        </authorList>
    </citation>
    <scope>NUCLEOTIDE SEQUENCE [LARGE SCALE GENOMIC DNA]</scope>
    <source>
        <strain evidence="2 3">DSM 14724</strain>
    </source>
</reference>
<evidence type="ECO:0000313" key="3">
    <source>
        <dbReference type="Proteomes" id="UP000028725"/>
    </source>
</evidence>
<feature type="domain" description="NodB homology" evidence="1">
    <location>
        <begin position="51"/>
        <end position="234"/>
    </location>
</feature>
<dbReference type="InterPro" id="IPR050248">
    <property type="entry name" value="Polysacc_deacetylase_ArnD"/>
</dbReference>
<protein>
    <submittedName>
        <fullName evidence="2">Polysaccharide deacetylase family protein</fullName>
    </submittedName>
</protein>
<proteinExistence type="predicted"/>
<evidence type="ECO:0000259" key="1">
    <source>
        <dbReference type="PROSITE" id="PS51677"/>
    </source>
</evidence>
<sequence>MVVMLAGLASACGAVVLPPEVVPAPKQEKVEPQPVASFVTPVVHSGPRDEMRIALTFDACPTASAYDERITKTLTETKTPATLFLSGSWVKHRPQSALELANNPLFELGNHSYTHKHMPQLKKDGDVLDELLRTQEEIYNLTGRIPAYFRPPFGEFDTRLAYLVGKAGLTTIEFDLASGDPDEHATKQKLVNWVLKQARPGGIVVMHINHRQFPTAEALPEIIQGLRKRGYELVTVGQLLNERPPPLCSDPLRVSPPAAPVAPAVALSALEGAVSSISVP</sequence>
<dbReference type="AlphaFoldDB" id="A0A085WIV1"/>